<dbReference type="GO" id="GO:0005829">
    <property type="term" value="C:cytosol"/>
    <property type="evidence" value="ECO:0007669"/>
    <property type="project" value="TreeGrafter"/>
</dbReference>
<organism evidence="1 2">
    <name type="scientific">Romanomermis culicivorax</name>
    <name type="common">Nematode worm</name>
    <dbReference type="NCBI Taxonomy" id="13658"/>
    <lineage>
        <taxon>Eukaryota</taxon>
        <taxon>Metazoa</taxon>
        <taxon>Ecdysozoa</taxon>
        <taxon>Nematoda</taxon>
        <taxon>Enoplea</taxon>
        <taxon>Dorylaimia</taxon>
        <taxon>Mermithida</taxon>
        <taxon>Mermithoidea</taxon>
        <taxon>Mermithidae</taxon>
        <taxon>Romanomermis</taxon>
    </lineage>
</organism>
<dbReference type="GO" id="GO:0005085">
    <property type="term" value="F:guanyl-nucleotide exchange factor activity"/>
    <property type="evidence" value="ECO:0007669"/>
    <property type="project" value="TreeGrafter"/>
</dbReference>
<name>A0A915K4Q6_ROMCU</name>
<accession>A0A915K4Q6</accession>
<dbReference type="InterPro" id="IPR039980">
    <property type="entry name" value="MADD"/>
</dbReference>
<keyword evidence="1" id="KW-1185">Reference proteome</keyword>
<dbReference type="PANTHER" id="PTHR13008:SF7">
    <property type="entry name" value="MAP KINASE-ACTIVATING DEATH DOMAIN PROTEIN"/>
    <property type="match status" value="1"/>
</dbReference>
<protein>
    <submittedName>
        <fullName evidence="2">Uncharacterized protein</fullName>
    </submittedName>
</protein>
<proteinExistence type="predicted"/>
<reference evidence="2" key="1">
    <citation type="submission" date="2022-11" db="UniProtKB">
        <authorList>
            <consortium name="WormBaseParasite"/>
        </authorList>
    </citation>
    <scope>IDENTIFICATION</scope>
</reference>
<dbReference type="PANTHER" id="PTHR13008">
    <property type="entry name" value="MAP-KINASE ACTIVATING DEATH DOMAIN PROTEIN MADD /DENN/AEX-3 C.ELEGANS"/>
    <property type="match status" value="1"/>
</dbReference>
<sequence>MRRLGERQLGERQLGDYDNWAVEYFAEWSLSPKNEAYLRVQTGVSSPLLVGDKVKWFKESLQPVNFMVYQQMGTLGTAWSSAESKKLENDLT</sequence>
<dbReference type="GO" id="GO:0032483">
    <property type="term" value="P:regulation of Rab protein signal transduction"/>
    <property type="evidence" value="ECO:0007669"/>
    <property type="project" value="TreeGrafter"/>
</dbReference>
<dbReference type="AlphaFoldDB" id="A0A915K4Q6"/>
<dbReference type="WBParaSite" id="nRc.2.0.1.t33313-RA">
    <property type="protein sequence ID" value="nRc.2.0.1.t33313-RA"/>
    <property type="gene ID" value="nRc.2.0.1.g33313"/>
</dbReference>
<dbReference type="GO" id="GO:0042981">
    <property type="term" value="P:regulation of apoptotic process"/>
    <property type="evidence" value="ECO:0007669"/>
    <property type="project" value="TreeGrafter"/>
</dbReference>
<evidence type="ECO:0000313" key="2">
    <source>
        <dbReference type="WBParaSite" id="nRc.2.0.1.t33313-RA"/>
    </source>
</evidence>
<dbReference type="Proteomes" id="UP000887565">
    <property type="component" value="Unplaced"/>
</dbReference>
<evidence type="ECO:0000313" key="1">
    <source>
        <dbReference type="Proteomes" id="UP000887565"/>
    </source>
</evidence>